<evidence type="ECO:0000259" key="1">
    <source>
        <dbReference type="Pfam" id="PF03417"/>
    </source>
</evidence>
<dbReference type="InterPro" id="IPR047801">
    <property type="entry name" value="Peptidase_C45"/>
</dbReference>
<gene>
    <name evidence="2" type="ORF">KDW_46730</name>
</gene>
<dbReference type="Gene3D" id="3.60.60.10">
    <property type="entry name" value="Penicillin V Acylase, Chain A"/>
    <property type="match status" value="1"/>
</dbReference>
<sequence length="171" mass="19953">MTHSDWQRDTRNVMARFLSETQDPLQDFQKLKSLQRATGYNHNIMNMDGKRWNIESTAREQVIIEPASPFVHTNHYLSEQLKPLEAEKMPSTFRRYEVASEKVRPHMSEQELMTLVSDTSQGPDLSIFNDRTIARMIVDTEQRSAKIWLRREAAKGWVEYPLGFLGNVGIR</sequence>
<comment type="caution">
    <text evidence="2">The sequence shown here is derived from an EMBL/GenBank/DDBJ whole genome shotgun (WGS) entry which is preliminary data.</text>
</comment>
<dbReference type="AlphaFoldDB" id="A0A5J4KVL7"/>
<dbReference type="EMBL" id="BKZW01000002">
    <property type="protein sequence ID" value="GER90511.1"/>
    <property type="molecule type" value="Genomic_DNA"/>
</dbReference>
<name>A0A5J4KVL7_9CHLR</name>
<dbReference type="PANTHER" id="PTHR34180:SF1">
    <property type="entry name" value="BETA-ALANYL-DOPAMINE_CARCININE HYDROLASE"/>
    <property type="match status" value="1"/>
</dbReference>
<evidence type="ECO:0000313" key="2">
    <source>
        <dbReference type="EMBL" id="GER90511.1"/>
    </source>
</evidence>
<organism evidence="2 3">
    <name type="scientific">Dictyobacter vulcani</name>
    <dbReference type="NCBI Taxonomy" id="2607529"/>
    <lineage>
        <taxon>Bacteria</taxon>
        <taxon>Bacillati</taxon>
        <taxon>Chloroflexota</taxon>
        <taxon>Ktedonobacteria</taxon>
        <taxon>Ktedonobacterales</taxon>
        <taxon>Dictyobacteraceae</taxon>
        <taxon>Dictyobacter</taxon>
    </lineage>
</organism>
<dbReference type="Pfam" id="PF03417">
    <property type="entry name" value="AAT"/>
    <property type="match status" value="1"/>
</dbReference>
<dbReference type="InterPro" id="IPR005079">
    <property type="entry name" value="Peptidase_C45_hydrolase"/>
</dbReference>
<reference evidence="2 3" key="1">
    <citation type="submission" date="2019-10" db="EMBL/GenBank/DDBJ databases">
        <title>Dictyobacter vulcani sp. nov., within the class Ktedonobacteria, isolated from soil of volcanic Mt. Zao.</title>
        <authorList>
            <person name="Zheng Y."/>
            <person name="Wang C.M."/>
            <person name="Sakai Y."/>
            <person name="Abe K."/>
            <person name="Yokota A."/>
            <person name="Yabe S."/>
        </authorList>
    </citation>
    <scope>NUCLEOTIDE SEQUENCE [LARGE SCALE GENOMIC DNA]</scope>
    <source>
        <strain evidence="2 3">W12</strain>
    </source>
</reference>
<dbReference type="Proteomes" id="UP000326912">
    <property type="component" value="Unassembled WGS sequence"/>
</dbReference>
<dbReference type="PANTHER" id="PTHR34180">
    <property type="entry name" value="PEPTIDASE C45"/>
    <property type="match status" value="1"/>
</dbReference>
<evidence type="ECO:0000313" key="3">
    <source>
        <dbReference type="Proteomes" id="UP000326912"/>
    </source>
</evidence>
<accession>A0A5J4KVL7</accession>
<protein>
    <recommendedName>
        <fullName evidence="1">Peptidase C45 hydrolase domain-containing protein</fullName>
    </recommendedName>
</protein>
<proteinExistence type="predicted"/>
<feature type="domain" description="Peptidase C45 hydrolase" evidence="1">
    <location>
        <begin position="11"/>
        <end position="150"/>
    </location>
</feature>
<keyword evidence="3" id="KW-1185">Reference proteome</keyword>